<dbReference type="Pfam" id="PF00078">
    <property type="entry name" value="RVT_1"/>
    <property type="match status" value="1"/>
</dbReference>
<dbReference type="InterPro" id="IPR000477">
    <property type="entry name" value="RT_dom"/>
</dbReference>
<protein>
    <submittedName>
        <fullName evidence="4">Reverse transcriptase domain-containing protein</fullName>
    </submittedName>
</protein>
<feature type="region of interest" description="Disordered" evidence="1">
    <location>
        <begin position="167"/>
        <end position="191"/>
    </location>
</feature>
<proteinExistence type="predicted"/>
<dbReference type="PANTHER" id="PTHR35450:SF2">
    <property type="entry name" value="REVERSE TRANSCRIPTASE DOMAIN-CONTAINING PROTEIN"/>
    <property type="match status" value="1"/>
</dbReference>
<feature type="compositionally biased region" description="Basic and acidic residues" evidence="1">
    <location>
        <begin position="180"/>
        <end position="190"/>
    </location>
</feature>
<name>A0A0K0FTD9_STRVS</name>
<organism evidence="3 4">
    <name type="scientific">Strongyloides venezuelensis</name>
    <name type="common">Threadworm</name>
    <dbReference type="NCBI Taxonomy" id="75913"/>
    <lineage>
        <taxon>Eukaryota</taxon>
        <taxon>Metazoa</taxon>
        <taxon>Ecdysozoa</taxon>
        <taxon>Nematoda</taxon>
        <taxon>Chromadorea</taxon>
        <taxon>Rhabditida</taxon>
        <taxon>Tylenchina</taxon>
        <taxon>Panagrolaimomorpha</taxon>
        <taxon>Strongyloidoidea</taxon>
        <taxon>Strongyloididae</taxon>
        <taxon>Strongyloides</taxon>
    </lineage>
</organism>
<dbReference type="InterPro" id="IPR043502">
    <property type="entry name" value="DNA/RNA_pol_sf"/>
</dbReference>
<dbReference type="WBParaSite" id="SVE_1525700.1">
    <property type="protein sequence ID" value="SVE_1525700.1"/>
    <property type="gene ID" value="SVE_1525700"/>
</dbReference>
<dbReference type="AlphaFoldDB" id="A0A0K0FTD9"/>
<evidence type="ECO:0000259" key="2">
    <source>
        <dbReference type="PROSITE" id="PS50878"/>
    </source>
</evidence>
<evidence type="ECO:0000313" key="4">
    <source>
        <dbReference type="WBParaSite" id="SVE_1525700.1"/>
    </source>
</evidence>
<evidence type="ECO:0000256" key="1">
    <source>
        <dbReference type="SAM" id="MobiDB-lite"/>
    </source>
</evidence>
<dbReference type="Proteomes" id="UP000035680">
    <property type="component" value="Unassembled WGS sequence"/>
</dbReference>
<dbReference type="Gene3D" id="3.30.70.270">
    <property type="match status" value="1"/>
</dbReference>
<feature type="region of interest" description="Disordered" evidence="1">
    <location>
        <begin position="1"/>
        <end position="32"/>
    </location>
</feature>
<dbReference type="SUPFAM" id="SSF56672">
    <property type="entry name" value="DNA/RNA polymerases"/>
    <property type="match status" value="1"/>
</dbReference>
<dbReference type="PROSITE" id="PS50878">
    <property type="entry name" value="RT_POL"/>
    <property type="match status" value="1"/>
</dbReference>
<feature type="compositionally biased region" description="Basic and acidic residues" evidence="1">
    <location>
        <begin position="10"/>
        <end position="23"/>
    </location>
</feature>
<sequence length="1246" mass="146834">MVETRRQKRDSKSMEGMKDENKMKRAKPSENTNVNSRLMKLEVMTNTIRISNSNQKNDDERCDDIRKVKVKSTLSNYKGGSEHSYKIWTNEEYKMIDEFIKICPVKNGKLQYKEVKDEFMELMKNMNNRTASRVQSEIRSRFTNKDRKIPNYVLERRDQLLEKIVEKNQKSGESKNNSHQSDEKKVEDNGKNIVVYENKSENQTFTFKKSKMRRKFDNMSIEERFTYFCNLKRIPKVRRFDPKRPWIPIKEIDLYLMKKLDPLFISMKSTLSEKGWKNTQKKAKMYFKAALLTMKTFDHTIEDMDGFKNKKSVKLKRTLKRHKKLLSKLNRDQKSNNESAKIRNMMKKNHIKNMKEFIDFQSSICKSVEQKILENEVKEENAKIRYMFNKRPSLKVLSKYKRKKVPIPVNEAVQFFSKIHEKDVNKKMPMFKEWLETIPKHEIKEDMFDLELLNECIKWSKGWKSVGPDNVQAIIYKITESGKNYIKLWIQRVLSSNLPILKTDVTGCGFMIPKKSPDDVDCNNYRVIVAANGDYKLLRSYLYRYVMQKSEDILDKYQYAGIKNIWGTADCMIRNQHIQQNLSIKEDGPKYQWYCDIKKAFDTCSGNAIRLLINRLPLSIQYKKVLMNCLEYQSVQLVNCLKPNINGKIKNTYKLNSGVQQGDSLSPLIFELLMCSTMYHIKKVSTSETPIIAFMDDMKGYSPTIDEMNKQIEVTIAVCKEMNLELSIQKCGWNKIGGELNKEDESKINEIEYPLIRNCYKYLGVEEECDNINNQNTIEKIENKIEERLVMILSSCLNTNQIIKAINTIIIPAYGYVLMQSSGKNLKELLEMAERMDKIIRTHMTVSYSNDSENRLRNKNSSLARLYMNKKTYGLNLMQIKVQVWKELMKKFVHLVFTNSLKDCFQGFYESYKKGNDNIVENFLKMCELLEIKKCKVEENKIVVDGKILDNERDARKWFNEKIELNINDELLSRWKQYMSYSKSMTEFKLQLPWMMKVPFSQGKTRKILEIQQENVPLLTHCKNNPNSPCVWCNGKSFDTALHITSQCKSQMALNCYRERHDEVLKTIANNVRLCLGAKPLNMDALRNSFDEEIKGWKIQIDKMLPYDLVHRKPDLIIYNNEYMYIWELGITTNRNRDRVKKTKYTKYCINSTINVDELNYDKVHVASNLLQVLKKEHPKKKIIYKTIVVGTTGEIDNEFESESYIPQIFNNKKKIEKLKYNVSVASVSQTEYLVRKYQACKTNKL</sequence>
<keyword evidence="3" id="KW-1185">Reference proteome</keyword>
<dbReference type="PANTHER" id="PTHR35450">
    <property type="entry name" value="REVERSE TRANSCRIPTASE DOMAIN-CONTAINING PROTEIN"/>
    <property type="match status" value="1"/>
</dbReference>
<accession>A0A0K0FTD9</accession>
<reference evidence="3" key="1">
    <citation type="submission" date="2014-07" db="EMBL/GenBank/DDBJ databases">
        <authorList>
            <person name="Martin A.A"/>
            <person name="De Silva N."/>
        </authorList>
    </citation>
    <scope>NUCLEOTIDE SEQUENCE</scope>
</reference>
<dbReference type="InterPro" id="IPR043128">
    <property type="entry name" value="Rev_trsase/Diguanyl_cyclase"/>
</dbReference>
<reference evidence="4" key="2">
    <citation type="submission" date="2015-08" db="UniProtKB">
        <authorList>
            <consortium name="WormBaseParasite"/>
        </authorList>
    </citation>
    <scope>IDENTIFICATION</scope>
</reference>
<feature type="domain" description="Reverse transcriptase" evidence="2">
    <location>
        <begin position="493"/>
        <end position="767"/>
    </location>
</feature>
<evidence type="ECO:0000313" key="3">
    <source>
        <dbReference type="Proteomes" id="UP000035680"/>
    </source>
</evidence>